<keyword evidence="3" id="KW-0808">Transferase</keyword>
<proteinExistence type="predicted"/>
<evidence type="ECO:0000256" key="2">
    <source>
        <dbReference type="SAM" id="Phobius"/>
    </source>
</evidence>
<dbReference type="GO" id="GO:0016301">
    <property type="term" value="F:kinase activity"/>
    <property type="evidence" value="ECO:0007669"/>
    <property type="project" value="UniProtKB-KW"/>
</dbReference>
<sequence>MEGTTRKRYYFSNRSAKANVRKSSRDSQSIYLLVKIVDGIQVFISCDGYTIGILLPMGYAYAVLVDMILSELRLDRSKESVSIQYEVDKNMAHVRITNDNSVIFYMELKRKDDKITTYPLHIEIVPKMQLYMEKVEHRVVFSDRGASSGESRATSGVNTGSFGDSQTLPEV</sequence>
<dbReference type="EMBL" id="JBFOLJ010000021">
    <property type="protein sequence ID" value="KAL2459755.1"/>
    <property type="molecule type" value="Genomic_DNA"/>
</dbReference>
<accession>A0ABD1P7A2</accession>
<feature type="region of interest" description="Disordered" evidence="1">
    <location>
        <begin position="146"/>
        <end position="171"/>
    </location>
</feature>
<keyword evidence="2" id="KW-1133">Transmembrane helix</keyword>
<comment type="caution">
    <text evidence="3">The sequence shown here is derived from an EMBL/GenBank/DDBJ whole genome shotgun (WGS) entry which is preliminary data.</text>
</comment>
<keyword evidence="3" id="KW-0418">Kinase</keyword>
<feature type="compositionally biased region" description="Polar residues" evidence="1">
    <location>
        <begin position="148"/>
        <end position="171"/>
    </location>
</feature>
<feature type="transmembrane region" description="Helical" evidence="2">
    <location>
        <begin position="49"/>
        <end position="69"/>
    </location>
</feature>
<keyword evidence="2" id="KW-0812">Transmembrane</keyword>
<protein>
    <submittedName>
        <fullName evidence="3">Serine/threonine-protein kinase</fullName>
    </submittedName>
</protein>
<evidence type="ECO:0000313" key="3">
    <source>
        <dbReference type="EMBL" id="KAL2459755.1"/>
    </source>
</evidence>
<gene>
    <name evidence="3" type="ORF">Fot_54499</name>
</gene>
<keyword evidence="2" id="KW-0472">Membrane</keyword>
<organism evidence="3 4">
    <name type="scientific">Forsythia ovata</name>
    <dbReference type="NCBI Taxonomy" id="205694"/>
    <lineage>
        <taxon>Eukaryota</taxon>
        <taxon>Viridiplantae</taxon>
        <taxon>Streptophyta</taxon>
        <taxon>Embryophyta</taxon>
        <taxon>Tracheophyta</taxon>
        <taxon>Spermatophyta</taxon>
        <taxon>Magnoliopsida</taxon>
        <taxon>eudicotyledons</taxon>
        <taxon>Gunneridae</taxon>
        <taxon>Pentapetalae</taxon>
        <taxon>asterids</taxon>
        <taxon>lamiids</taxon>
        <taxon>Lamiales</taxon>
        <taxon>Oleaceae</taxon>
        <taxon>Forsythieae</taxon>
        <taxon>Forsythia</taxon>
    </lineage>
</organism>
<keyword evidence="4" id="KW-1185">Reference proteome</keyword>
<evidence type="ECO:0000313" key="4">
    <source>
        <dbReference type="Proteomes" id="UP001604277"/>
    </source>
</evidence>
<dbReference type="AlphaFoldDB" id="A0ABD1P7A2"/>
<reference evidence="4" key="1">
    <citation type="submission" date="2024-07" db="EMBL/GenBank/DDBJ databases">
        <title>Two chromosome-level genome assemblies of Korean endemic species Abeliophyllum distichum and Forsythia ovata (Oleaceae).</title>
        <authorList>
            <person name="Jang H."/>
        </authorList>
    </citation>
    <scope>NUCLEOTIDE SEQUENCE [LARGE SCALE GENOMIC DNA]</scope>
</reference>
<name>A0ABD1P7A2_9LAMI</name>
<dbReference type="Proteomes" id="UP001604277">
    <property type="component" value="Unassembled WGS sequence"/>
</dbReference>
<evidence type="ECO:0000256" key="1">
    <source>
        <dbReference type="SAM" id="MobiDB-lite"/>
    </source>
</evidence>